<evidence type="ECO:0000313" key="3">
    <source>
        <dbReference type="Proteomes" id="UP000054560"/>
    </source>
</evidence>
<name>A0A0L0G946_9EUKA</name>
<feature type="compositionally biased region" description="Basic and acidic residues" evidence="1">
    <location>
        <begin position="23"/>
        <end position="48"/>
    </location>
</feature>
<protein>
    <submittedName>
        <fullName evidence="2">Uncharacterized protein</fullName>
    </submittedName>
</protein>
<dbReference type="AlphaFoldDB" id="A0A0L0G946"/>
<dbReference type="Proteomes" id="UP000054560">
    <property type="component" value="Unassembled WGS sequence"/>
</dbReference>
<feature type="compositionally biased region" description="Low complexity" evidence="1">
    <location>
        <begin position="88"/>
        <end position="109"/>
    </location>
</feature>
<sequence length="311" mass="35238">MALTTNNSYVPPEGSQFNASLHELLHRQARDKANPHSKEALDDIHDQLSTKSRRQQQCKEFEREASGDEVLLLRQHNKPYTRKQQQASGGPDAPSSEDSSSDNGSASEGIFTPRPSLPKKDKTVPKGKETASTLPTVDDIAQSRQQLHARIIKLSEEHYRAIDISDTLCAVVIQPISKTLRVTVLTHFKAEKSTLDHIRDNTGRLKVWTPMLQIKQICYHETQATVNSAFRKLARGQNHNMHLPLMKQMTQLMENHRRAHERDDSDAAFKQNLLNHCIVQLLESAFNGRTYERTLQLLTSVPSDDKCAHVR</sequence>
<keyword evidence="3" id="KW-1185">Reference proteome</keyword>
<reference evidence="2 3" key="1">
    <citation type="submission" date="2011-02" db="EMBL/GenBank/DDBJ databases">
        <title>The Genome Sequence of Sphaeroforma arctica JP610.</title>
        <authorList>
            <consortium name="The Broad Institute Genome Sequencing Platform"/>
            <person name="Russ C."/>
            <person name="Cuomo C."/>
            <person name="Young S.K."/>
            <person name="Zeng Q."/>
            <person name="Gargeya S."/>
            <person name="Alvarado L."/>
            <person name="Berlin A."/>
            <person name="Chapman S.B."/>
            <person name="Chen Z."/>
            <person name="Freedman E."/>
            <person name="Gellesch M."/>
            <person name="Goldberg J."/>
            <person name="Griggs A."/>
            <person name="Gujja S."/>
            <person name="Heilman E."/>
            <person name="Heiman D."/>
            <person name="Howarth C."/>
            <person name="Mehta T."/>
            <person name="Neiman D."/>
            <person name="Pearson M."/>
            <person name="Roberts A."/>
            <person name="Saif S."/>
            <person name="Shea T."/>
            <person name="Shenoy N."/>
            <person name="Sisk P."/>
            <person name="Stolte C."/>
            <person name="Sykes S."/>
            <person name="White J."/>
            <person name="Yandava C."/>
            <person name="Burger G."/>
            <person name="Gray M.W."/>
            <person name="Holland P.W.H."/>
            <person name="King N."/>
            <person name="Lang F.B.F."/>
            <person name="Roger A.J."/>
            <person name="Ruiz-Trillo I."/>
            <person name="Haas B."/>
            <person name="Nusbaum C."/>
            <person name="Birren B."/>
        </authorList>
    </citation>
    <scope>NUCLEOTIDE SEQUENCE [LARGE SCALE GENOMIC DNA]</scope>
    <source>
        <strain evidence="2 3">JP610</strain>
    </source>
</reference>
<feature type="compositionally biased region" description="Basic and acidic residues" evidence="1">
    <location>
        <begin position="57"/>
        <end position="66"/>
    </location>
</feature>
<feature type="region of interest" description="Disordered" evidence="1">
    <location>
        <begin position="20"/>
        <end position="136"/>
    </location>
</feature>
<evidence type="ECO:0000313" key="2">
    <source>
        <dbReference type="EMBL" id="KNC85520.1"/>
    </source>
</evidence>
<dbReference type="GeneID" id="25902825"/>
<gene>
    <name evidence="2" type="ORF">SARC_02321</name>
</gene>
<evidence type="ECO:0000256" key="1">
    <source>
        <dbReference type="SAM" id="MobiDB-lite"/>
    </source>
</evidence>
<dbReference type="EMBL" id="KQ241698">
    <property type="protein sequence ID" value="KNC85520.1"/>
    <property type="molecule type" value="Genomic_DNA"/>
</dbReference>
<feature type="compositionally biased region" description="Basic and acidic residues" evidence="1">
    <location>
        <begin position="118"/>
        <end position="129"/>
    </location>
</feature>
<organism evidence="2 3">
    <name type="scientific">Sphaeroforma arctica JP610</name>
    <dbReference type="NCBI Taxonomy" id="667725"/>
    <lineage>
        <taxon>Eukaryota</taxon>
        <taxon>Ichthyosporea</taxon>
        <taxon>Ichthyophonida</taxon>
        <taxon>Sphaeroforma</taxon>
    </lineage>
</organism>
<dbReference type="RefSeq" id="XP_014159422.1">
    <property type="nucleotide sequence ID" value="XM_014303947.1"/>
</dbReference>
<accession>A0A0L0G946</accession>
<proteinExistence type="predicted"/>